<name>A0A5C6DGL4_9BACT</name>
<dbReference type="OrthoDB" id="9803619at2"/>
<dbReference type="Gene3D" id="1.10.3210.10">
    <property type="entry name" value="Hypothetical protein af1432"/>
    <property type="match status" value="1"/>
</dbReference>
<reference evidence="2 3" key="1">
    <citation type="submission" date="2019-02" db="EMBL/GenBank/DDBJ databases">
        <title>Deep-cultivation of Planctomycetes and their phenomic and genomic characterization uncovers novel biology.</title>
        <authorList>
            <person name="Wiegand S."/>
            <person name="Jogler M."/>
            <person name="Boedeker C."/>
            <person name="Pinto D."/>
            <person name="Vollmers J."/>
            <person name="Rivas-Marin E."/>
            <person name="Kohn T."/>
            <person name="Peeters S.H."/>
            <person name="Heuer A."/>
            <person name="Rast P."/>
            <person name="Oberbeckmann S."/>
            <person name="Bunk B."/>
            <person name="Jeske O."/>
            <person name="Meyerdierks A."/>
            <person name="Storesund J.E."/>
            <person name="Kallscheuer N."/>
            <person name="Luecker S."/>
            <person name="Lage O.M."/>
            <person name="Pohl T."/>
            <person name="Merkel B.J."/>
            <person name="Hornburger P."/>
            <person name="Mueller R.-W."/>
            <person name="Bruemmer F."/>
            <person name="Labrenz M."/>
            <person name="Spormann A.M."/>
            <person name="Op Den Camp H."/>
            <person name="Overmann J."/>
            <person name="Amann R."/>
            <person name="Jetten M.S.M."/>
            <person name="Mascher T."/>
            <person name="Medema M.H."/>
            <person name="Devos D.P."/>
            <person name="Kaster A.-K."/>
            <person name="Ovreas L."/>
            <person name="Rohde M."/>
            <person name="Galperin M.Y."/>
            <person name="Jogler C."/>
        </authorList>
    </citation>
    <scope>NUCLEOTIDE SEQUENCE [LARGE SCALE GENOMIC DNA]</scope>
    <source>
        <strain evidence="2 3">Q31b</strain>
    </source>
</reference>
<dbReference type="SMART" id="SM00471">
    <property type="entry name" value="HDc"/>
    <property type="match status" value="1"/>
</dbReference>
<evidence type="ECO:0000313" key="2">
    <source>
        <dbReference type="EMBL" id="TWU35802.1"/>
    </source>
</evidence>
<proteinExistence type="predicted"/>
<evidence type="ECO:0000313" key="3">
    <source>
        <dbReference type="Proteomes" id="UP000315471"/>
    </source>
</evidence>
<dbReference type="InterPro" id="IPR045509">
    <property type="entry name" value="HD_assoc_2"/>
</dbReference>
<evidence type="ECO:0000259" key="1">
    <source>
        <dbReference type="SMART" id="SM00471"/>
    </source>
</evidence>
<organism evidence="2 3">
    <name type="scientific">Novipirellula aureliae</name>
    <dbReference type="NCBI Taxonomy" id="2527966"/>
    <lineage>
        <taxon>Bacteria</taxon>
        <taxon>Pseudomonadati</taxon>
        <taxon>Planctomycetota</taxon>
        <taxon>Planctomycetia</taxon>
        <taxon>Pirellulales</taxon>
        <taxon>Pirellulaceae</taxon>
        <taxon>Novipirellula</taxon>
    </lineage>
</organism>
<sequence>MIPELKQLHQASSLIRIPPADGVPLSNRVRRIIDSAPMRRLASISQLGMVSLVYPGATHSRFEHSLGVYLNALRVLARFADDAVARPMITPAMADAFVLAALLHDVGHWPFCHPIEDMQLRGLDKHESRVIEWIKNSELIDCIDQDWDCDVALIDELLGSARGDRETPTDQLPMAESSRAVRFLRSCLSGPVDIDKIDYLQRDSLHAGVPYGRNFDVGRLVHSMTIHPDRQTLSIGEKGRTAAEMMVFARYVMFSEVYWHPTVRSATAMLQRAVFSLWTRSSSDRPNLQDSFKLTDSQWTEWLSREYSKAFPTSALVDGIFGPVRKLYKRVAEFDAMTDSSLPNNIGDNETTASSDRGRIHRKIARKPYWWLVRCGEILADQLSERCGQSIAPTDILIDAPPVKLEVDINVDVIRRKGTAMQLADVSPVARALAQQQFDNQVKRVRLFVHPALRDMLHKTMPERSDWSDQLLQAVAATDKEIV</sequence>
<feature type="domain" description="HD/PDEase" evidence="1">
    <location>
        <begin position="57"/>
        <end position="209"/>
    </location>
</feature>
<dbReference type="InterPro" id="IPR006674">
    <property type="entry name" value="HD_domain"/>
</dbReference>
<dbReference type="EMBL" id="SJPY01000009">
    <property type="protein sequence ID" value="TWU35802.1"/>
    <property type="molecule type" value="Genomic_DNA"/>
</dbReference>
<dbReference type="Pfam" id="PF19276">
    <property type="entry name" value="HD_assoc_2"/>
    <property type="match status" value="1"/>
</dbReference>
<dbReference type="GO" id="GO:0006203">
    <property type="term" value="P:dGTP catabolic process"/>
    <property type="evidence" value="ECO:0007669"/>
    <property type="project" value="TreeGrafter"/>
</dbReference>
<dbReference type="InterPro" id="IPR050135">
    <property type="entry name" value="dGTPase-like"/>
</dbReference>
<dbReference type="PANTHER" id="PTHR11373">
    <property type="entry name" value="DEOXYNUCLEOSIDE TRIPHOSPHATE TRIPHOSPHOHYDROLASE"/>
    <property type="match status" value="1"/>
</dbReference>
<keyword evidence="3" id="KW-1185">Reference proteome</keyword>
<dbReference type="Pfam" id="PF01966">
    <property type="entry name" value="HD"/>
    <property type="match status" value="1"/>
</dbReference>
<dbReference type="CDD" id="cd00077">
    <property type="entry name" value="HDc"/>
    <property type="match status" value="1"/>
</dbReference>
<dbReference type="InterPro" id="IPR003607">
    <property type="entry name" value="HD/PDEase_dom"/>
</dbReference>
<dbReference type="Proteomes" id="UP000315471">
    <property type="component" value="Unassembled WGS sequence"/>
</dbReference>
<dbReference type="AlphaFoldDB" id="A0A5C6DGL4"/>
<dbReference type="PANTHER" id="PTHR11373:SF4">
    <property type="entry name" value="DEOXYNUCLEOSIDE TRIPHOSPHATE TRIPHOSPHOHYDROLASE SAMHD1"/>
    <property type="match status" value="1"/>
</dbReference>
<accession>A0A5C6DGL4</accession>
<dbReference type="SUPFAM" id="SSF109604">
    <property type="entry name" value="HD-domain/PDEase-like"/>
    <property type="match status" value="1"/>
</dbReference>
<comment type="caution">
    <text evidence="2">The sequence shown here is derived from an EMBL/GenBank/DDBJ whole genome shotgun (WGS) entry which is preliminary data.</text>
</comment>
<dbReference type="RefSeq" id="WP_146602313.1">
    <property type="nucleotide sequence ID" value="NZ_SJPY01000009.1"/>
</dbReference>
<protein>
    <recommendedName>
        <fullName evidence="1">HD/PDEase domain-containing protein</fullName>
    </recommendedName>
</protein>
<gene>
    <name evidence="2" type="ORF">Q31b_52370</name>
</gene>
<dbReference type="GO" id="GO:0008832">
    <property type="term" value="F:dGTPase activity"/>
    <property type="evidence" value="ECO:0007669"/>
    <property type="project" value="TreeGrafter"/>
</dbReference>